<dbReference type="InterPro" id="IPR037171">
    <property type="entry name" value="NagB/RpiA_transferase-like"/>
</dbReference>
<dbReference type="SMART" id="SM00420">
    <property type="entry name" value="HTH_DEOR"/>
    <property type="match status" value="1"/>
</dbReference>
<dbReference type="EMBL" id="BMXR01000008">
    <property type="protein sequence ID" value="GGX62779.1"/>
    <property type="molecule type" value="Genomic_DNA"/>
</dbReference>
<accession>A0A918KGM5</accession>
<dbReference type="InterPro" id="IPR036390">
    <property type="entry name" value="WH_DNA-bd_sf"/>
</dbReference>
<dbReference type="SMART" id="SM01134">
    <property type="entry name" value="DeoRC"/>
    <property type="match status" value="1"/>
</dbReference>
<organism evidence="5 6">
    <name type="scientific">Saccharospirillum salsuginis</name>
    <dbReference type="NCBI Taxonomy" id="418750"/>
    <lineage>
        <taxon>Bacteria</taxon>
        <taxon>Pseudomonadati</taxon>
        <taxon>Pseudomonadota</taxon>
        <taxon>Gammaproteobacteria</taxon>
        <taxon>Oceanospirillales</taxon>
        <taxon>Saccharospirillaceae</taxon>
        <taxon>Saccharospirillum</taxon>
    </lineage>
</organism>
<keyword evidence="3" id="KW-0804">Transcription</keyword>
<dbReference type="InterPro" id="IPR050313">
    <property type="entry name" value="Carb_Metab_HTH_regulators"/>
</dbReference>
<dbReference type="PANTHER" id="PTHR30363">
    <property type="entry name" value="HTH-TYPE TRANSCRIPTIONAL REGULATOR SRLR-RELATED"/>
    <property type="match status" value="1"/>
</dbReference>
<dbReference type="PANTHER" id="PTHR30363:SF4">
    <property type="entry name" value="GLYCEROL-3-PHOSPHATE REGULON REPRESSOR"/>
    <property type="match status" value="1"/>
</dbReference>
<reference evidence="5" key="2">
    <citation type="submission" date="2020-09" db="EMBL/GenBank/DDBJ databases">
        <authorList>
            <person name="Sun Q."/>
            <person name="Kim S."/>
        </authorList>
    </citation>
    <scope>NUCLEOTIDE SEQUENCE</scope>
    <source>
        <strain evidence="5">KCTC 22169</strain>
    </source>
</reference>
<sequence length="267" mass="29701">MTTETVQRSTPIKNRQEQILEWAREEHQLTVDSIARRFDVTPQTIRRDINQLCEQGLLRRHYGGVSLPTTPAPDTMTPTANDVPPIERPIDRLARRIADTIPEKASVSLGSGANMVAVAKALLGHQSLKVLTNNLGVASALSENRDIEVIVSGGQYRHQENDVVGPEVTHFFSSFYSDYGIIETDSLDPQHGMIDIDIRQAEAHRAVISNTRTRILLAGQDRWGQSAVCKVATFKYIDRFYTDHLPDSLRADLPGSMTVIEPESSSD</sequence>
<dbReference type="Pfam" id="PF00455">
    <property type="entry name" value="DeoRC"/>
    <property type="match status" value="1"/>
</dbReference>
<dbReference type="SUPFAM" id="SSF46785">
    <property type="entry name" value="Winged helix' DNA-binding domain"/>
    <property type="match status" value="1"/>
</dbReference>
<keyword evidence="6" id="KW-1185">Reference proteome</keyword>
<gene>
    <name evidence="5" type="primary">glpR</name>
    <name evidence="5" type="ORF">GCM10007392_33350</name>
</gene>
<comment type="caution">
    <text evidence="5">The sequence shown here is derived from an EMBL/GenBank/DDBJ whole genome shotgun (WGS) entry which is preliminary data.</text>
</comment>
<dbReference type="InterPro" id="IPR001034">
    <property type="entry name" value="DeoR_HTH"/>
</dbReference>
<dbReference type="InterPro" id="IPR014036">
    <property type="entry name" value="DeoR-like_C"/>
</dbReference>
<dbReference type="InterPro" id="IPR036388">
    <property type="entry name" value="WH-like_DNA-bd_sf"/>
</dbReference>
<dbReference type="PROSITE" id="PS51000">
    <property type="entry name" value="HTH_DEOR_2"/>
    <property type="match status" value="1"/>
</dbReference>
<evidence type="ECO:0000259" key="4">
    <source>
        <dbReference type="PROSITE" id="PS51000"/>
    </source>
</evidence>
<dbReference type="GO" id="GO:0003700">
    <property type="term" value="F:DNA-binding transcription factor activity"/>
    <property type="evidence" value="ECO:0007669"/>
    <property type="project" value="InterPro"/>
</dbReference>
<protein>
    <submittedName>
        <fullName evidence="5">Glycerol-3-phosphate regulon repressor</fullName>
    </submittedName>
</protein>
<proteinExistence type="predicted"/>
<dbReference type="Pfam" id="PF08220">
    <property type="entry name" value="HTH_DeoR"/>
    <property type="match status" value="1"/>
</dbReference>
<evidence type="ECO:0000256" key="1">
    <source>
        <dbReference type="ARBA" id="ARBA00022491"/>
    </source>
</evidence>
<dbReference type="SUPFAM" id="SSF100950">
    <property type="entry name" value="NagB/RpiA/CoA transferase-like"/>
    <property type="match status" value="1"/>
</dbReference>
<name>A0A918KGM5_9GAMM</name>
<evidence type="ECO:0000256" key="3">
    <source>
        <dbReference type="ARBA" id="ARBA00023163"/>
    </source>
</evidence>
<reference evidence="5" key="1">
    <citation type="journal article" date="2014" name="Int. J. Syst. Evol. Microbiol.">
        <title>Complete genome sequence of Corynebacterium casei LMG S-19264T (=DSM 44701T), isolated from a smear-ripened cheese.</title>
        <authorList>
            <consortium name="US DOE Joint Genome Institute (JGI-PGF)"/>
            <person name="Walter F."/>
            <person name="Albersmeier A."/>
            <person name="Kalinowski J."/>
            <person name="Ruckert C."/>
        </authorList>
    </citation>
    <scope>NUCLEOTIDE SEQUENCE</scope>
    <source>
        <strain evidence="5">KCTC 22169</strain>
    </source>
</reference>
<keyword evidence="1" id="KW-0678">Repressor</keyword>
<dbReference type="Proteomes" id="UP000626148">
    <property type="component" value="Unassembled WGS sequence"/>
</dbReference>
<dbReference type="PRINTS" id="PR00037">
    <property type="entry name" value="HTHLACR"/>
</dbReference>
<evidence type="ECO:0000313" key="6">
    <source>
        <dbReference type="Proteomes" id="UP000626148"/>
    </source>
</evidence>
<dbReference type="AlphaFoldDB" id="A0A918KGM5"/>
<dbReference type="RefSeq" id="WP_229805398.1">
    <property type="nucleotide sequence ID" value="NZ_BMXR01000008.1"/>
</dbReference>
<evidence type="ECO:0000313" key="5">
    <source>
        <dbReference type="EMBL" id="GGX62779.1"/>
    </source>
</evidence>
<feature type="domain" description="HTH deoR-type" evidence="4">
    <location>
        <begin position="12"/>
        <end position="67"/>
    </location>
</feature>
<keyword evidence="2" id="KW-0805">Transcription regulation</keyword>
<dbReference type="Gene3D" id="1.10.10.10">
    <property type="entry name" value="Winged helix-like DNA-binding domain superfamily/Winged helix DNA-binding domain"/>
    <property type="match status" value="1"/>
</dbReference>
<evidence type="ECO:0000256" key="2">
    <source>
        <dbReference type="ARBA" id="ARBA00023015"/>
    </source>
</evidence>